<sequence>MKTIDRKSFLKTLGLAGVTAVAAPILVHCSSDDDITDSSTNSSGSTSSSSSSSSSTSGSQSSSTGCSVTNSETEGPFPTKSPSSLVQSNIVSDRTGVPFSIEITVQNVNASCANLQGAIVDIWHCDKDGNYSEYGGTSMQSSNYTSVHFLRGRQTTDANGKVNFTSIFPGWYSGRATHIHVHIYNSSGQSLLVTQIAFPEGSDSAVVQVAASTGYKGMTGYTYNANDNVFSDGTSNEMSSISGSVSAGYALTHTIKVSA</sequence>
<dbReference type="Proteomes" id="UP000198869">
    <property type="component" value="Unassembled WGS sequence"/>
</dbReference>
<feature type="compositionally biased region" description="Low complexity" evidence="1">
    <location>
        <begin position="37"/>
        <end position="71"/>
    </location>
</feature>
<dbReference type="Pfam" id="PF00775">
    <property type="entry name" value="Dioxygenase_C"/>
    <property type="match status" value="1"/>
</dbReference>
<dbReference type="GO" id="GO:0016702">
    <property type="term" value="F:oxidoreductase activity, acting on single donors with incorporation of molecular oxygen, incorporation of two atoms of oxygen"/>
    <property type="evidence" value="ECO:0007669"/>
    <property type="project" value="InterPro"/>
</dbReference>
<name>A0A1G8HPX2_9FLAO</name>
<evidence type="ECO:0000313" key="5">
    <source>
        <dbReference type="Proteomes" id="UP000198869"/>
    </source>
</evidence>
<feature type="signal peptide" evidence="2">
    <location>
        <begin position="1"/>
        <end position="22"/>
    </location>
</feature>
<dbReference type="GO" id="GO:0008199">
    <property type="term" value="F:ferric iron binding"/>
    <property type="evidence" value="ECO:0007669"/>
    <property type="project" value="InterPro"/>
</dbReference>
<keyword evidence="5" id="KW-1185">Reference proteome</keyword>
<dbReference type="RefSeq" id="WP_228400737.1">
    <property type="nucleotide sequence ID" value="NZ_FNDW01000004.1"/>
</dbReference>
<accession>A0A1G8HPX2</accession>
<evidence type="ECO:0000256" key="1">
    <source>
        <dbReference type="SAM" id="MobiDB-lite"/>
    </source>
</evidence>
<keyword evidence="4" id="KW-0223">Dioxygenase</keyword>
<dbReference type="PANTHER" id="PTHR34315">
    <property type="match status" value="1"/>
</dbReference>
<feature type="chain" id="PRO_5011563334" evidence="2">
    <location>
        <begin position="23"/>
        <end position="259"/>
    </location>
</feature>
<keyword evidence="2" id="KW-0732">Signal</keyword>
<organism evidence="4 5">
    <name type="scientific">Chryseobacterium taeanense</name>
    <dbReference type="NCBI Taxonomy" id="311334"/>
    <lineage>
        <taxon>Bacteria</taxon>
        <taxon>Pseudomonadati</taxon>
        <taxon>Bacteroidota</taxon>
        <taxon>Flavobacteriia</taxon>
        <taxon>Flavobacteriales</taxon>
        <taxon>Weeksellaceae</taxon>
        <taxon>Chryseobacterium group</taxon>
        <taxon>Chryseobacterium</taxon>
    </lineage>
</organism>
<protein>
    <submittedName>
        <fullName evidence="4">Dioxygenase</fullName>
    </submittedName>
</protein>
<dbReference type="AlphaFoldDB" id="A0A1G8HPX2"/>
<keyword evidence="4" id="KW-0560">Oxidoreductase</keyword>
<evidence type="ECO:0000259" key="3">
    <source>
        <dbReference type="Pfam" id="PF00775"/>
    </source>
</evidence>
<dbReference type="InterPro" id="IPR000627">
    <property type="entry name" value="Intradiol_dOase_C"/>
</dbReference>
<dbReference type="PANTHER" id="PTHR34315:SF1">
    <property type="entry name" value="INTRADIOL RING-CLEAVAGE DIOXYGENASES DOMAIN-CONTAINING PROTEIN-RELATED"/>
    <property type="match status" value="1"/>
</dbReference>
<dbReference type="EMBL" id="FNDW01000004">
    <property type="protein sequence ID" value="SDI08726.1"/>
    <property type="molecule type" value="Genomic_DNA"/>
</dbReference>
<dbReference type="Gene3D" id="2.60.130.10">
    <property type="entry name" value="Aromatic compound dioxygenase"/>
    <property type="match status" value="1"/>
</dbReference>
<reference evidence="5" key="1">
    <citation type="submission" date="2016-10" db="EMBL/GenBank/DDBJ databases">
        <authorList>
            <person name="Varghese N."/>
            <person name="Submissions S."/>
        </authorList>
    </citation>
    <scope>NUCLEOTIDE SEQUENCE [LARGE SCALE GENOMIC DNA]</scope>
    <source>
        <strain evidence="5">DSM 17071</strain>
    </source>
</reference>
<proteinExistence type="predicted"/>
<dbReference type="InterPro" id="IPR015889">
    <property type="entry name" value="Intradiol_dOase_core"/>
</dbReference>
<feature type="domain" description="Intradiol ring-cleavage dioxygenases" evidence="3">
    <location>
        <begin position="96"/>
        <end position="202"/>
    </location>
</feature>
<evidence type="ECO:0000313" key="4">
    <source>
        <dbReference type="EMBL" id="SDI08726.1"/>
    </source>
</evidence>
<feature type="region of interest" description="Disordered" evidence="1">
    <location>
        <begin position="34"/>
        <end position="86"/>
    </location>
</feature>
<dbReference type="SUPFAM" id="SSF49482">
    <property type="entry name" value="Aromatic compound dioxygenase"/>
    <property type="match status" value="1"/>
</dbReference>
<dbReference type="STRING" id="311334.SAMN05421846_10431"/>
<evidence type="ECO:0000256" key="2">
    <source>
        <dbReference type="SAM" id="SignalP"/>
    </source>
</evidence>
<gene>
    <name evidence="4" type="ORF">SAMN05421846_10431</name>
</gene>